<dbReference type="InterPro" id="IPR013783">
    <property type="entry name" value="Ig-like_fold"/>
</dbReference>
<evidence type="ECO:0000313" key="6">
    <source>
        <dbReference type="Proteomes" id="UP000306918"/>
    </source>
</evidence>
<sequence length="987" mass="112168">MVALYNRMIVQFTVAFSNTSLRFCLLFLLHNFISSRAIAQEYSYKHYDVKDGLAGSTVYDIHQDREGFIWFATETGLSRFDGTHFKNFTTKDGLPDNTILRIYEDSRGRVWFMPFKNAICYYRQGKIYNQQNDPLLKKIKIEEFVTGIAENKKGILLSDAWQFHLIKPSGAVTAIGQEVIPKNSILKIDTIDAENFCFFSAYKFYTTDTESFVLKDSVKVIRGGARQSIVNDRIFCLMTSENALNVRSAYYHLDYSYTVPPVNAMSYLNDSIICLNTTQGTFLFNFLRRKIEKRFLENSNVGDFLIDEEGGYWFTTLNNGVYRLNSPFFKNIHQATAGAQKLAVHDLQKDANGVLWAGCDLGYVQKITNNSPQLISLKNQVSKAKGHAVISVQKRGDLLVAACSDTLYTIRPFSLPRPFRAYNAIKQVVFKNDSELVIAGSNAIYTSRLTQLNQHKVLWMGRTTCLLYRKGETYFGTLNGLYLLRSDSIVDHLDAISPLLRTRITAIKEDSNGIIWVTSGSEGVIGLKDNQVKWHFNESNGLSSNTGRCVAIDTGCIWVGTDNGLNRINFHNNTTSITQYSSADGLAADMINTVLIDGNMVYAGTPEGISYFDKTVQTSLSVCKLKMLNIAINGKKTEAANTINLQYGNNSIRLDYVAISFKSAAHIVYNYRLKGLDTAWKTTTQTSLEFISLPPGQYALELFAVNKFGLKSNQYTVQLLVPAPYWQTTWFIIGCVLVSMLATAFIFTGRNRLMRRREQAKQQVEQQLQELEQKALRAQMNPHFIFNCMNSIQAFIMDKDIMSANKYISRFASLIRQTLNNSFQPFISVANEVKYITTYVNLEQMRYNNMFSYVVHVDEDIIQDEVFMPGMMLQPYIENAIRHGIHHRNDDRGRVDISFNKKDNYIICTIRDNGIGRKNAQIIKTNDPREYQSHGMQLTQERIDLMNKNAKHKITVAITDHTDKEGMAAGTGIVIHFPIFNADKQEL</sequence>
<accession>A0A4S8HYI0</accession>
<dbReference type="PANTHER" id="PTHR34220:SF7">
    <property type="entry name" value="SENSOR HISTIDINE KINASE YPDA"/>
    <property type="match status" value="1"/>
</dbReference>
<dbReference type="GO" id="GO:0000155">
    <property type="term" value="F:phosphorelay sensor kinase activity"/>
    <property type="evidence" value="ECO:0007669"/>
    <property type="project" value="InterPro"/>
</dbReference>
<keyword evidence="2" id="KW-0472">Membrane</keyword>
<keyword evidence="1" id="KW-0175">Coiled coil</keyword>
<keyword evidence="6" id="KW-1185">Reference proteome</keyword>
<evidence type="ECO:0000259" key="3">
    <source>
        <dbReference type="Pfam" id="PF06580"/>
    </source>
</evidence>
<dbReference type="InterPro" id="IPR036890">
    <property type="entry name" value="HATPase_C_sf"/>
</dbReference>
<evidence type="ECO:0000256" key="2">
    <source>
        <dbReference type="SAM" id="Phobius"/>
    </source>
</evidence>
<protein>
    <recommendedName>
        <fullName evidence="7">Signal transduction histidine kinase internal region domain-containing protein</fullName>
    </recommendedName>
</protein>
<dbReference type="InterPro" id="IPR050640">
    <property type="entry name" value="Bact_2-comp_sensor_kinase"/>
</dbReference>
<feature type="domain" description="Signal transduction histidine kinase internal region" evidence="3">
    <location>
        <begin position="772"/>
        <end position="850"/>
    </location>
</feature>
<evidence type="ECO:0000313" key="5">
    <source>
        <dbReference type="EMBL" id="THU38292.1"/>
    </source>
</evidence>
<keyword evidence="2" id="KW-1133">Transmembrane helix</keyword>
<evidence type="ECO:0008006" key="7">
    <source>
        <dbReference type="Google" id="ProtNLM"/>
    </source>
</evidence>
<comment type="caution">
    <text evidence="5">The sequence shown here is derived from an EMBL/GenBank/DDBJ whole genome shotgun (WGS) entry which is preliminary data.</text>
</comment>
<gene>
    <name evidence="5" type="ORF">FAM09_16585</name>
</gene>
<dbReference type="SUPFAM" id="SSF55874">
    <property type="entry name" value="ATPase domain of HSP90 chaperone/DNA topoisomerase II/histidine kinase"/>
    <property type="match status" value="1"/>
</dbReference>
<dbReference type="PANTHER" id="PTHR34220">
    <property type="entry name" value="SENSOR HISTIDINE KINASE YPDA"/>
    <property type="match status" value="1"/>
</dbReference>
<dbReference type="Gene3D" id="3.30.565.10">
    <property type="entry name" value="Histidine kinase-like ATPase, C-terminal domain"/>
    <property type="match status" value="1"/>
</dbReference>
<name>A0A4S8HYI0_9BACT</name>
<dbReference type="InterPro" id="IPR011123">
    <property type="entry name" value="Y_Y_Y"/>
</dbReference>
<dbReference type="RefSeq" id="WP_136578247.1">
    <property type="nucleotide sequence ID" value="NZ_STFF01000004.1"/>
</dbReference>
<dbReference type="Gene3D" id="2.60.40.10">
    <property type="entry name" value="Immunoglobulins"/>
    <property type="match status" value="1"/>
</dbReference>
<feature type="domain" description="Two component regulator three Y" evidence="4">
    <location>
        <begin position="663"/>
        <end position="714"/>
    </location>
</feature>
<dbReference type="Pfam" id="PF07495">
    <property type="entry name" value="Y_Y_Y"/>
    <property type="match status" value="1"/>
</dbReference>
<dbReference type="EMBL" id="STFF01000004">
    <property type="protein sequence ID" value="THU38292.1"/>
    <property type="molecule type" value="Genomic_DNA"/>
</dbReference>
<dbReference type="Proteomes" id="UP000306918">
    <property type="component" value="Unassembled WGS sequence"/>
</dbReference>
<dbReference type="Pfam" id="PF06580">
    <property type="entry name" value="His_kinase"/>
    <property type="match status" value="1"/>
</dbReference>
<proteinExistence type="predicted"/>
<dbReference type="InterPro" id="IPR011110">
    <property type="entry name" value="Reg_prop"/>
</dbReference>
<feature type="coiled-coil region" evidence="1">
    <location>
        <begin position="750"/>
        <end position="781"/>
    </location>
</feature>
<organism evidence="5 6">
    <name type="scientific">Niastella caeni</name>
    <dbReference type="NCBI Taxonomy" id="2569763"/>
    <lineage>
        <taxon>Bacteria</taxon>
        <taxon>Pseudomonadati</taxon>
        <taxon>Bacteroidota</taxon>
        <taxon>Chitinophagia</taxon>
        <taxon>Chitinophagales</taxon>
        <taxon>Chitinophagaceae</taxon>
        <taxon>Niastella</taxon>
    </lineage>
</organism>
<dbReference type="InterPro" id="IPR015943">
    <property type="entry name" value="WD40/YVTN_repeat-like_dom_sf"/>
</dbReference>
<dbReference type="GO" id="GO:0016020">
    <property type="term" value="C:membrane"/>
    <property type="evidence" value="ECO:0007669"/>
    <property type="project" value="InterPro"/>
</dbReference>
<keyword evidence="2" id="KW-0812">Transmembrane</keyword>
<dbReference type="AlphaFoldDB" id="A0A4S8HYI0"/>
<dbReference type="SUPFAM" id="SSF63829">
    <property type="entry name" value="Calcium-dependent phosphotriesterase"/>
    <property type="match status" value="2"/>
</dbReference>
<dbReference type="Gene3D" id="2.130.10.10">
    <property type="entry name" value="YVTN repeat-like/Quinoprotein amine dehydrogenase"/>
    <property type="match status" value="2"/>
</dbReference>
<dbReference type="InterPro" id="IPR010559">
    <property type="entry name" value="Sig_transdc_His_kin_internal"/>
</dbReference>
<feature type="transmembrane region" description="Helical" evidence="2">
    <location>
        <begin position="725"/>
        <end position="747"/>
    </location>
</feature>
<reference evidence="5 6" key="1">
    <citation type="submission" date="2019-04" db="EMBL/GenBank/DDBJ databases">
        <title>Niastella caeni sp. nov., isolated from activated sludge.</title>
        <authorList>
            <person name="Sheng M."/>
        </authorList>
    </citation>
    <scope>NUCLEOTIDE SEQUENCE [LARGE SCALE GENOMIC DNA]</scope>
    <source>
        <strain evidence="5 6">HX-2-15</strain>
    </source>
</reference>
<evidence type="ECO:0000259" key="4">
    <source>
        <dbReference type="Pfam" id="PF07495"/>
    </source>
</evidence>
<dbReference type="Pfam" id="PF07494">
    <property type="entry name" value="Reg_prop"/>
    <property type="match status" value="2"/>
</dbReference>
<dbReference type="OrthoDB" id="9809670at2"/>
<evidence type="ECO:0000256" key="1">
    <source>
        <dbReference type="SAM" id="Coils"/>
    </source>
</evidence>